<evidence type="ECO:0000313" key="4">
    <source>
        <dbReference type="EMBL" id="KAK7283726.1"/>
    </source>
</evidence>
<dbReference type="PANTHER" id="PTHR23024">
    <property type="entry name" value="ARYLACETAMIDE DEACETYLASE"/>
    <property type="match status" value="1"/>
</dbReference>
<protein>
    <recommendedName>
        <fullName evidence="3">Alpha/beta hydrolase fold-3 domain-containing protein</fullName>
    </recommendedName>
</protein>
<keyword evidence="5" id="KW-1185">Reference proteome</keyword>
<dbReference type="Gene3D" id="3.40.50.1820">
    <property type="entry name" value="alpha/beta hydrolase"/>
    <property type="match status" value="1"/>
</dbReference>
<comment type="caution">
    <text evidence="4">The sequence shown here is derived from an EMBL/GenBank/DDBJ whole genome shotgun (WGS) entry which is preliminary data.</text>
</comment>
<evidence type="ECO:0000256" key="1">
    <source>
        <dbReference type="ARBA" id="ARBA00010515"/>
    </source>
</evidence>
<name>A0AAN9IPG3_CROPI</name>
<organism evidence="4 5">
    <name type="scientific">Crotalaria pallida</name>
    <name type="common">Smooth rattlebox</name>
    <name type="synonym">Crotalaria striata</name>
    <dbReference type="NCBI Taxonomy" id="3830"/>
    <lineage>
        <taxon>Eukaryota</taxon>
        <taxon>Viridiplantae</taxon>
        <taxon>Streptophyta</taxon>
        <taxon>Embryophyta</taxon>
        <taxon>Tracheophyta</taxon>
        <taxon>Spermatophyta</taxon>
        <taxon>Magnoliopsida</taxon>
        <taxon>eudicotyledons</taxon>
        <taxon>Gunneridae</taxon>
        <taxon>Pentapetalae</taxon>
        <taxon>rosids</taxon>
        <taxon>fabids</taxon>
        <taxon>Fabales</taxon>
        <taxon>Fabaceae</taxon>
        <taxon>Papilionoideae</taxon>
        <taxon>50 kb inversion clade</taxon>
        <taxon>genistoids sensu lato</taxon>
        <taxon>core genistoids</taxon>
        <taxon>Crotalarieae</taxon>
        <taxon>Crotalaria</taxon>
    </lineage>
</organism>
<dbReference type="Pfam" id="PF07859">
    <property type="entry name" value="Abhydrolase_3"/>
    <property type="match status" value="1"/>
</dbReference>
<dbReference type="GO" id="GO:0052689">
    <property type="term" value="F:carboxylic ester hydrolase activity"/>
    <property type="evidence" value="ECO:0007669"/>
    <property type="project" value="TreeGrafter"/>
</dbReference>
<reference evidence="4 5" key="1">
    <citation type="submission" date="2024-01" db="EMBL/GenBank/DDBJ databases">
        <title>The genomes of 5 underutilized Papilionoideae crops provide insights into root nodulation and disease resistanc.</title>
        <authorList>
            <person name="Yuan L."/>
        </authorList>
    </citation>
    <scope>NUCLEOTIDE SEQUENCE [LARGE SCALE GENOMIC DNA]</scope>
    <source>
        <strain evidence="4">ZHUSHIDOU_FW_LH</strain>
        <tissue evidence="4">Leaf</tissue>
    </source>
</reference>
<gene>
    <name evidence="4" type="ORF">RIF29_13466</name>
</gene>
<proteinExistence type="inferred from homology"/>
<dbReference type="GO" id="GO:0009860">
    <property type="term" value="P:pollen tube growth"/>
    <property type="evidence" value="ECO:0007669"/>
    <property type="project" value="TreeGrafter"/>
</dbReference>
<dbReference type="InterPro" id="IPR029058">
    <property type="entry name" value="AB_hydrolase_fold"/>
</dbReference>
<dbReference type="InterPro" id="IPR050466">
    <property type="entry name" value="Carboxylest/Gibb_receptor"/>
</dbReference>
<feature type="domain" description="Alpha/beta hydrolase fold-3" evidence="3">
    <location>
        <begin position="99"/>
        <end position="315"/>
    </location>
</feature>
<evidence type="ECO:0000259" key="3">
    <source>
        <dbReference type="Pfam" id="PF07859"/>
    </source>
</evidence>
<keyword evidence="2" id="KW-0378">Hydrolase</keyword>
<dbReference type="InterPro" id="IPR013094">
    <property type="entry name" value="AB_hydrolase_3"/>
</dbReference>
<dbReference type="PANTHER" id="PTHR23024:SF653">
    <property type="entry name" value="CARBOXYLESTERASE"/>
    <property type="match status" value="1"/>
</dbReference>
<dbReference type="SUPFAM" id="SSF53474">
    <property type="entry name" value="alpha/beta-Hydrolases"/>
    <property type="match status" value="1"/>
</dbReference>
<evidence type="ECO:0000313" key="5">
    <source>
        <dbReference type="Proteomes" id="UP001372338"/>
    </source>
</evidence>
<dbReference type="EMBL" id="JAYWIO010000002">
    <property type="protein sequence ID" value="KAK7283726.1"/>
    <property type="molecule type" value="Genomic_DNA"/>
</dbReference>
<dbReference type="AlphaFoldDB" id="A0AAN9IPG3"/>
<sequence>MASTPPSNISNSKLILPFKTRFSISLLSTLSSFCRRSDDTINRRLFNFIDRKLPPNPNPVHAVSSSDVLVDPTRDLWFRLFVPSSSSSSHHTITKLPLVVFFHGGGFSFMSPASFAYDAVCRLFSRSFPAVVVSVNYRLSPEHRYPCQYDDGFDVVKFLDGNGDVLPKVADLSKCFFAGDSAGGNIAHHVALRVCQQRLQTVKVIGLISIQPFFGGEERTESETRLKGAPLVTLDITDWHWKVFLPDGSNRDHEVTNVSGPNAVDISSLDYPSTLVIRAGYDPLQDWQRRYYEWLRKSGKEAQLIEYPSMFHAFYIFPELPESALLISEVKDFITNQMRKERMTE</sequence>
<evidence type="ECO:0000256" key="2">
    <source>
        <dbReference type="ARBA" id="ARBA00022801"/>
    </source>
</evidence>
<comment type="similarity">
    <text evidence="1">Belongs to the 'GDXG' lipolytic enzyme family.</text>
</comment>
<dbReference type="PROSITE" id="PS01173">
    <property type="entry name" value="LIPASE_GDXG_HIS"/>
    <property type="match status" value="1"/>
</dbReference>
<dbReference type="InterPro" id="IPR002168">
    <property type="entry name" value="Lipase_GDXG_HIS_AS"/>
</dbReference>
<dbReference type="Proteomes" id="UP001372338">
    <property type="component" value="Unassembled WGS sequence"/>
</dbReference>
<accession>A0AAN9IPG3</accession>